<dbReference type="PRINTS" id="PR00812">
    <property type="entry name" value="BCTERIALGSPF"/>
</dbReference>
<keyword evidence="7 10" id="KW-1133">Transmembrane helix</keyword>
<sequence>MAEFTYKEITKQGTVVEGKQEAATKDEVIAAIRSRGSSPIQVNAIEEGSKNINISFGQGKPKSKVLSIFSKQLYVLLNAGMPLLNSIEALEKQTENKMLKDALADINVQLQKGAIFSAALDKHPNVFPQLFRSMVKSGEMSGNIDGVLDNLSTHYQKDAALSSQIKGAMMYPIVISIFAIGVVVLLVVKLIPMFKSLFEGKELPAITQFMLDLSNLLITKWWLIILVVIGIGVAFSAYKASPQGRLSLDKLKINMPGLGKYIKIIITSRFASTLAVLISSGIPILQAIGSAAAVTNNKVVELKMQDAVENIKKGIPMSTEFEKLNVFPPMMISMIKVGEESGAIDSMLLKTSEFYEEELEAAVKKMTSLMEPVMIIFFGVVVAVVLLSIYLPMFEMSTSGVG</sequence>
<protein>
    <submittedName>
        <fullName evidence="12">Type II secretion system F family protein</fullName>
    </submittedName>
</protein>
<name>A0A1C0AEU3_9FIRM</name>
<dbReference type="InterPro" id="IPR042094">
    <property type="entry name" value="T2SS_GspF_sf"/>
</dbReference>
<evidence type="ECO:0000259" key="11">
    <source>
        <dbReference type="Pfam" id="PF00482"/>
    </source>
</evidence>
<dbReference type="FunFam" id="1.20.81.30:FF:000001">
    <property type="entry name" value="Type II secretion system protein F"/>
    <property type="match status" value="2"/>
</dbReference>
<dbReference type="InterPro" id="IPR018076">
    <property type="entry name" value="T2SS_GspF_dom"/>
</dbReference>
<organism evidence="12 14">
    <name type="scientific">Criibacterium bergeronii</name>
    <dbReference type="NCBI Taxonomy" id="1871336"/>
    <lineage>
        <taxon>Bacteria</taxon>
        <taxon>Bacillati</taxon>
        <taxon>Bacillota</taxon>
        <taxon>Clostridia</taxon>
        <taxon>Peptostreptococcales</taxon>
        <taxon>Filifactoraceae</taxon>
        <taxon>Criibacterium</taxon>
    </lineage>
</organism>
<comment type="caution">
    <text evidence="12">The sequence shown here is derived from an EMBL/GenBank/DDBJ whole genome shotgun (WGS) entry which is preliminary data.</text>
</comment>
<dbReference type="EMBL" id="MBEW02000002">
    <property type="protein sequence ID" value="RDY22042.1"/>
    <property type="molecule type" value="Genomic_DNA"/>
</dbReference>
<evidence type="ECO:0000313" key="13">
    <source>
        <dbReference type="EMBL" id="TRW26204.1"/>
    </source>
</evidence>
<feature type="transmembrane region" description="Helical" evidence="10">
    <location>
        <begin position="221"/>
        <end position="238"/>
    </location>
</feature>
<feature type="domain" description="Type II secretion system protein GspF" evidence="11">
    <location>
        <begin position="270"/>
        <end position="392"/>
    </location>
</feature>
<keyword evidence="8 10" id="KW-0472">Membrane</keyword>
<dbReference type="PROSITE" id="PS00874">
    <property type="entry name" value="T2SP_F"/>
    <property type="match status" value="1"/>
</dbReference>
<gene>
    <name evidence="12" type="ORF">BBG48_001480</name>
    <name evidence="13" type="ORF">FL857_05825</name>
</gene>
<proteinExistence type="inferred from homology"/>
<dbReference type="PANTHER" id="PTHR30012:SF0">
    <property type="entry name" value="TYPE II SECRETION SYSTEM PROTEIN F-RELATED"/>
    <property type="match status" value="1"/>
</dbReference>
<dbReference type="Pfam" id="PF00482">
    <property type="entry name" value="T2SSF"/>
    <property type="match status" value="2"/>
</dbReference>
<evidence type="ECO:0000313" key="14">
    <source>
        <dbReference type="Proteomes" id="UP000093352"/>
    </source>
</evidence>
<dbReference type="InterPro" id="IPR003004">
    <property type="entry name" value="GspF/PilC"/>
</dbReference>
<evidence type="ECO:0000256" key="2">
    <source>
        <dbReference type="ARBA" id="ARBA00005745"/>
    </source>
</evidence>
<dbReference type="EMBL" id="VJXW01000007">
    <property type="protein sequence ID" value="TRW26204.1"/>
    <property type="molecule type" value="Genomic_DNA"/>
</dbReference>
<keyword evidence="14" id="KW-1185">Reference proteome</keyword>
<evidence type="ECO:0000313" key="15">
    <source>
        <dbReference type="Proteomes" id="UP000319424"/>
    </source>
</evidence>
<evidence type="ECO:0000256" key="9">
    <source>
        <dbReference type="RuleBase" id="RU003923"/>
    </source>
</evidence>
<dbReference type="InterPro" id="IPR001992">
    <property type="entry name" value="T2SS_GspF/T4SS_PilC_CS"/>
</dbReference>
<reference evidence="12 14" key="1">
    <citation type="journal article" date="2016" name="Genome Announc.">
        <title>Draft Genome Sequence of Criibacterium bergeronii gen. nov., sp. nov., Strain CCRI-22567T, Isolated from a Vaginal Sample from a Woman with Bacterial Vaginosis.</title>
        <authorList>
            <person name="Maheux A.F."/>
            <person name="Berube E."/>
            <person name="Boudreau D.K."/>
            <person name="Raymond F."/>
            <person name="Corbeil J."/>
            <person name="Roy P.H."/>
            <person name="Boissinot M."/>
            <person name="Omar R.F."/>
        </authorList>
    </citation>
    <scope>NUCLEOTIDE SEQUENCE [LARGE SCALE GENOMIC DNA]</scope>
    <source>
        <strain evidence="12 14">CCRI-22567</strain>
    </source>
</reference>
<comment type="similarity">
    <text evidence="2 9">Belongs to the GSP F family.</text>
</comment>
<dbReference type="GO" id="GO:0015628">
    <property type="term" value="P:protein secretion by the type II secretion system"/>
    <property type="evidence" value="ECO:0007669"/>
    <property type="project" value="TreeGrafter"/>
</dbReference>
<dbReference type="AlphaFoldDB" id="A0A1C0AEU3"/>
<accession>A0A1C0AEU3</accession>
<evidence type="ECO:0000256" key="3">
    <source>
        <dbReference type="ARBA" id="ARBA00022448"/>
    </source>
</evidence>
<evidence type="ECO:0000256" key="6">
    <source>
        <dbReference type="ARBA" id="ARBA00022692"/>
    </source>
</evidence>
<evidence type="ECO:0000256" key="4">
    <source>
        <dbReference type="ARBA" id="ARBA00022475"/>
    </source>
</evidence>
<evidence type="ECO:0000256" key="7">
    <source>
        <dbReference type="ARBA" id="ARBA00022989"/>
    </source>
</evidence>
<keyword evidence="4" id="KW-1003">Cell membrane</keyword>
<comment type="subcellular location">
    <subcellularLocation>
        <location evidence="1">Cell inner membrane</location>
        <topology evidence="1">Multi-pass membrane protein</topology>
    </subcellularLocation>
    <subcellularLocation>
        <location evidence="9">Cell membrane</location>
        <topology evidence="9">Multi-pass membrane protein</topology>
    </subcellularLocation>
</comment>
<dbReference type="Gene3D" id="1.20.81.30">
    <property type="entry name" value="Type II secretion system (T2SS), domain F"/>
    <property type="match status" value="2"/>
</dbReference>
<evidence type="ECO:0000256" key="10">
    <source>
        <dbReference type="SAM" id="Phobius"/>
    </source>
</evidence>
<reference evidence="12" key="2">
    <citation type="submission" date="2018-07" db="EMBL/GenBank/DDBJ databases">
        <authorList>
            <person name="Quirk P.G."/>
            <person name="Krulwich T.A."/>
        </authorList>
    </citation>
    <scope>NUCLEOTIDE SEQUENCE</scope>
    <source>
        <strain evidence="12">CCRI-22567</strain>
    </source>
</reference>
<feature type="transmembrane region" description="Helical" evidence="10">
    <location>
        <begin position="170"/>
        <end position="191"/>
    </location>
</feature>
<dbReference type="OrthoDB" id="9805682at2"/>
<keyword evidence="6 9" id="KW-0812">Transmembrane</keyword>
<keyword evidence="5" id="KW-0997">Cell inner membrane</keyword>
<dbReference type="Proteomes" id="UP000093352">
    <property type="component" value="Unassembled WGS sequence"/>
</dbReference>
<evidence type="ECO:0000256" key="5">
    <source>
        <dbReference type="ARBA" id="ARBA00022519"/>
    </source>
</evidence>
<dbReference type="STRING" id="1871336.BBG48_07930"/>
<feature type="domain" description="Type II secretion system protein GspF" evidence="11">
    <location>
        <begin position="69"/>
        <end position="192"/>
    </location>
</feature>
<dbReference type="RefSeq" id="WP_068913800.1">
    <property type="nucleotide sequence ID" value="NZ_MBEW02000002.1"/>
</dbReference>
<evidence type="ECO:0000256" key="1">
    <source>
        <dbReference type="ARBA" id="ARBA00004429"/>
    </source>
</evidence>
<dbReference type="Proteomes" id="UP000319424">
    <property type="component" value="Unassembled WGS sequence"/>
</dbReference>
<keyword evidence="3 9" id="KW-0813">Transport</keyword>
<evidence type="ECO:0000313" key="12">
    <source>
        <dbReference type="EMBL" id="RDY22042.1"/>
    </source>
</evidence>
<dbReference type="GO" id="GO:0005886">
    <property type="term" value="C:plasma membrane"/>
    <property type="evidence" value="ECO:0007669"/>
    <property type="project" value="UniProtKB-SubCell"/>
</dbReference>
<feature type="transmembrane region" description="Helical" evidence="10">
    <location>
        <begin position="373"/>
        <end position="393"/>
    </location>
</feature>
<evidence type="ECO:0000256" key="8">
    <source>
        <dbReference type="ARBA" id="ARBA00023136"/>
    </source>
</evidence>
<dbReference type="PANTHER" id="PTHR30012">
    <property type="entry name" value="GENERAL SECRETION PATHWAY PROTEIN"/>
    <property type="match status" value="1"/>
</dbReference>
<reference evidence="13 15" key="3">
    <citation type="submission" date="2019-07" db="EMBL/GenBank/DDBJ databases">
        <title>Criibacterium bergeronii gen. nov., sp. nov. isolated from human clinical samples.</title>
        <authorList>
            <person name="Maheux A.F."/>
            <person name="Boudreau D.K."/>
            <person name="Berube E."/>
            <person name="Brodeur S."/>
            <person name="Bernard K.A."/>
            <person name="Abed J.Y."/>
            <person name="Ducrey E."/>
            <person name="Guay E.F."/>
            <person name="Raymond F."/>
            <person name="Corbeil J."/>
            <person name="Domingo M.-C."/>
            <person name="Roy P.H."/>
            <person name="Boissinot M."/>
            <person name="Tocheva E.I."/>
            <person name="Omar R.F."/>
        </authorList>
    </citation>
    <scope>NUCLEOTIDE SEQUENCE [LARGE SCALE GENOMIC DNA]</scope>
    <source>
        <strain evidence="13 15">CCRI-24246</strain>
    </source>
</reference>